<reference evidence="1 2" key="1">
    <citation type="journal article" date="2015" name="MBio">
        <title>Genome-Resolved Metagenomic Analysis Reveals Roles for Candidate Phyla and Other Microbial Community Members in Biogeochemical Transformations in Oil Reservoirs.</title>
        <authorList>
            <person name="Hu P."/>
            <person name="Tom L."/>
            <person name="Singh A."/>
            <person name="Thomas B.C."/>
            <person name="Baker B.J."/>
            <person name="Piceno Y.M."/>
            <person name="Andersen G.L."/>
            <person name="Banfield J.F."/>
        </authorList>
    </citation>
    <scope>NUCLEOTIDE SEQUENCE [LARGE SCALE GENOMIC DNA]</scope>
    <source>
        <strain evidence="1">57_489</strain>
    </source>
</reference>
<dbReference type="EMBL" id="LGFT01000076">
    <property type="protein sequence ID" value="KUK43407.1"/>
    <property type="molecule type" value="Genomic_DNA"/>
</dbReference>
<accession>A0A117LEX3</accession>
<sequence length="213" mass="25342">MIDIVMWQDIVKELKARSGLVLMYLAFGEDCPYNMAETFKNGLIPKHGWDEKKVKGFKTLMLSNELGKLLDKMETNGLLISRHEEEGRKRHFYHLDPMILCEFSSTSKLFLTPLNKIINIYAFLEKLEEKVQTPGNKKLEQREKELGDYFKLWSSFGTYDYNTFILFLEIEAEKIGMDDMKDSLRKFRYQYSNFDNVSREIDYQDWINRRAKK</sequence>
<organism evidence="1 2">
    <name type="scientific">Methanothrix harundinacea</name>
    <dbReference type="NCBI Taxonomy" id="301375"/>
    <lineage>
        <taxon>Archaea</taxon>
        <taxon>Methanobacteriati</taxon>
        <taxon>Methanobacteriota</taxon>
        <taxon>Stenosarchaea group</taxon>
        <taxon>Methanomicrobia</taxon>
        <taxon>Methanotrichales</taxon>
        <taxon>Methanotrichaceae</taxon>
        <taxon>Methanothrix</taxon>
    </lineage>
</organism>
<dbReference type="PATRIC" id="fig|301375.7.peg.768"/>
<evidence type="ECO:0000313" key="1">
    <source>
        <dbReference type="EMBL" id="KUK43407.1"/>
    </source>
</evidence>
<name>A0A117LEX3_9EURY</name>
<dbReference type="AlphaFoldDB" id="A0A117LEX3"/>
<proteinExistence type="predicted"/>
<evidence type="ECO:0000313" key="2">
    <source>
        <dbReference type="Proteomes" id="UP000057043"/>
    </source>
</evidence>
<comment type="caution">
    <text evidence="1">The sequence shown here is derived from an EMBL/GenBank/DDBJ whole genome shotgun (WGS) entry which is preliminary data.</text>
</comment>
<protein>
    <submittedName>
        <fullName evidence="1">Uncharacterized protein</fullName>
    </submittedName>
</protein>
<gene>
    <name evidence="1" type="ORF">XD72_2215</name>
</gene>
<dbReference type="Proteomes" id="UP000057043">
    <property type="component" value="Unassembled WGS sequence"/>
</dbReference>